<reference evidence="1 2" key="1">
    <citation type="journal article" date="2015" name="Sci. Rep.">
        <title>The power of single molecule real-time sequencing technology in the de novo assembly of a eukaryotic genome.</title>
        <authorList>
            <person name="Sakai H."/>
            <person name="Naito K."/>
            <person name="Ogiso-Tanaka E."/>
            <person name="Takahashi Y."/>
            <person name="Iseki K."/>
            <person name="Muto C."/>
            <person name="Satou K."/>
            <person name="Teruya K."/>
            <person name="Shiroma A."/>
            <person name="Shimoji M."/>
            <person name="Hirano T."/>
            <person name="Itoh T."/>
            <person name="Kaga A."/>
            <person name="Tomooka N."/>
        </authorList>
    </citation>
    <scope>NUCLEOTIDE SEQUENCE [LARGE SCALE GENOMIC DNA]</scope>
    <source>
        <strain evidence="2">cv. Shumari</strain>
    </source>
</reference>
<dbReference type="InterPro" id="IPR044622">
    <property type="entry name" value="PCN"/>
</dbReference>
<accession>A0A0S3R013</accession>
<keyword evidence="2" id="KW-1185">Reference proteome</keyword>
<evidence type="ECO:0000313" key="2">
    <source>
        <dbReference type="Proteomes" id="UP000291084"/>
    </source>
</evidence>
<dbReference type="OrthoDB" id="8883818at2759"/>
<evidence type="ECO:0000313" key="1">
    <source>
        <dbReference type="EMBL" id="BAT73885.1"/>
    </source>
</evidence>
<sequence length="100" mass="11477">MCLIDFGLPVEQDEGDMLNTQDSRSGNLQYFSVKKGTKRKFEVLPIDKPVRRNFQVLPLENPVLFLAHTSKNSLFIVDKPWLQVVKSLEAPPVHRHIYGT</sequence>
<name>A0A0S3R013_PHAAN</name>
<dbReference type="PANTHER" id="PTHR45086:SF1">
    <property type="entry name" value="WD REPEAT-CONTAINING PROTEIN PCN"/>
    <property type="match status" value="1"/>
</dbReference>
<dbReference type="GO" id="GO:0035266">
    <property type="term" value="P:meristem growth"/>
    <property type="evidence" value="ECO:0007669"/>
    <property type="project" value="InterPro"/>
</dbReference>
<dbReference type="EMBL" id="AP015034">
    <property type="protein sequence ID" value="BAT73885.1"/>
    <property type="molecule type" value="Genomic_DNA"/>
</dbReference>
<dbReference type="GO" id="GO:0010073">
    <property type="term" value="P:meristem maintenance"/>
    <property type="evidence" value="ECO:0007669"/>
    <property type="project" value="InterPro"/>
</dbReference>
<dbReference type="PANTHER" id="PTHR45086">
    <property type="entry name" value="WD REPEAT-CONTAINING PROTEIN PCN"/>
    <property type="match status" value="1"/>
</dbReference>
<dbReference type="AlphaFoldDB" id="A0A0S3R013"/>
<gene>
    <name evidence="1" type="primary">Vigan.01G143900</name>
    <name evidence="1" type="ORF">VIGAN_01143900</name>
</gene>
<proteinExistence type="predicted"/>
<dbReference type="Proteomes" id="UP000291084">
    <property type="component" value="Chromosome 1"/>
</dbReference>
<organism evidence="1 2">
    <name type="scientific">Vigna angularis var. angularis</name>
    <dbReference type="NCBI Taxonomy" id="157739"/>
    <lineage>
        <taxon>Eukaryota</taxon>
        <taxon>Viridiplantae</taxon>
        <taxon>Streptophyta</taxon>
        <taxon>Embryophyta</taxon>
        <taxon>Tracheophyta</taxon>
        <taxon>Spermatophyta</taxon>
        <taxon>Magnoliopsida</taxon>
        <taxon>eudicotyledons</taxon>
        <taxon>Gunneridae</taxon>
        <taxon>Pentapetalae</taxon>
        <taxon>rosids</taxon>
        <taxon>fabids</taxon>
        <taxon>Fabales</taxon>
        <taxon>Fabaceae</taxon>
        <taxon>Papilionoideae</taxon>
        <taxon>50 kb inversion clade</taxon>
        <taxon>NPAAA clade</taxon>
        <taxon>indigoferoid/millettioid clade</taxon>
        <taxon>Phaseoleae</taxon>
        <taxon>Vigna</taxon>
    </lineage>
</organism>
<protein>
    <submittedName>
        <fullName evidence="1">Uncharacterized protein</fullName>
    </submittedName>
</protein>